<evidence type="ECO:0000313" key="2">
    <source>
        <dbReference type="Proteomes" id="UP001162811"/>
    </source>
</evidence>
<reference evidence="1" key="1">
    <citation type="submission" date="2022-06" db="EMBL/GenBank/DDBJ databases">
        <authorList>
            <person name="Lu C.-H."/>
        </authorList>
    </citation>
    <scope>NUCLEOTIDE SEQUENCE</scope>
    <source>
        <strain evidence="1">21MJYT02-11</strain>
    </source>
</reference>
<proteinExistence type="predicted"/>
<accession>A0ABT1AMC1</accession>
<organism evidence="1 2">
    <name type="scientific">Ralstonia soli</name>
    <dbReference type="NCBI Taxonomy" id="2953896"/>
    <lineage>
        <taxon>Bacteria</taxon>
        <taxon>Pseudomonadati</taxon>
        <taxon>Pseudomonadota</taxon>
        <taxon>Betaproteobacteria</taxon>
        <taxon>Burkholderiales</taxon>
        <taxon>Burkholderiaceae</taxon>
        <taxon>Ralstonia</taxon>
    </lineage>
</organism>
<keyword evidence="2" id="KW-1185">Reference proteome</keyword>
<dbReference type="EMBL" id="JAMXHT010000005">
    <property type="protein sequence ID" value="MCO5399424.1"/>
    <property type="molecule type" value="Genomic_DNA"/>
</dbReference>
<sequence>MPQDQTVLLADARIATFPPRSTSSPSSIRHRASPRFLLGESARQISGSAAWLAQLPSGAVVGINDYRLAGDTAGLADLHLQRGYLHGRWTHGQVRIGVRPAAVGGHAGDFHYAVVEHWNVPVHQQTVRGSEGVFTTPTVMGGAGLSATVVGKLDMVWCNGVLCIAGKLDLCVGGAAASLLIRQCQPTLGVACQGGSLFGGSTYRLIPAVTESGMLRCVILYCVRFDSGALYQGVGMFEAHTHFGTQNMYTKND</sequence>
<protein>
    <recommendedName>
        <fullName evidence="3">Dirigent protein</fullName>
    </recommendedName>
</protein>
<reference evidence="1" key="2">
    <citation type="journal article" date="2023" name="Front. Microbiol.">
        <title>Ralstonia chuxiongensis sp. nov., Ralstonia mojiangensis sp. nov., and Ralstonia soli sp. nov., isolated from tobacco fields, are three novel species in the family Burkholderiaceae.</title>
        <authorList>
            <person name="Lu C.H."/>
            <person name="Zhang Y.Y."/>
            <person name="Jiang N."/>
            <person name="Chen W."/>
            <person name="Shao X."/>
            <person name="Zhao Z.M."/>
            <person name="Lu W.L."/>
            <person name="Hu X."/>
            <person name="Xi Y.X."/>
            <person name="Zou S.Y."/>
            <person name="Wei Q.J."/>
            <person name="Lin Z.L."/>
            <person name="Gong L."/>
            <person name="Gai X.T."/>
            <person name="Zhang L.Q."/>
            <person name="Li J.Y."/>
            <person name="Jin Y."/>
            <person name="Xia Z.Y."/>
        </authorList>
    </citation>
    <scope>NUCLEOTIDE SEQUENCE</scope>
    <source>
        <strain evidence="1">21MJYT02-11</strain>
    </source>
</reference>
<comment type="caution">
    <text evidence="1">The sequence shown here is derived from an EMBL/GenBank/DDBJ whole genome shotgun (WGS) entry which is preliminary data.</text>
</comment>
<name>A0ABT1AMC1_9RALS</name>
<dbReference type="Proteomes" id="UP001162811">
    <property type="component" value="Unassembled WGS sequence"/>
</dbReference>
<evidence type="ECO:0000313" key="1">
    <source>
        <dbReference type="EMBL" id="MCO5399424.1"/>
    </source>
</evidence>
<evidence type="ECO:0008006" key="3">
    <source>
        <dbReference type="Google" id="ProtNLM"/>
    </source>
</evidence>
<gene>
    <name evidence="1" type="ORF">NG900_14595</name>
</gene>
<dbReference type="RefSeq" id="WP_252681580.1">
    <property type="nucleotide sequence ID" value="NZ_JAMXHT010000005.1"/>
</dbReference>